<dbReference type="EMBL" id="CAKKNE010000001">
    <property type="protein sequence ID" value="CAH0365142.1"/>
    <property type="molecule type" value="Genomic_DNA"/>
</dbReference>
<evidence type="ECO:0000313" key="2">
    <source>
        <dbReference type="EMBL" id="CAH0365142.1"/>
    </source>
</evidence>
<feature type="region of interest" description="Disordered" evidence="1">
    <location>
        <begin position="114"/>
        <end position="147"/>
    </location>
</feature>
<name>A0A8J2S5C2_9STRA</name>
<feature type="compositionally biased region" description="Low complexity" evidence="1">
    <location>
        <begin position="114"/>
        <end position="124"/>
    </location>
</feature>
<sequence length="297" mass="31003">MSVKGTRLTIGKASLAVGAGLLGLSLMSVMTADDGPPDAVLAEMQSTTKELAEKVGGAVAGAGAAVLDSARSSLGGVLELAPKKTRIGKHKKKIKSKSAVKKARKREAKAAASAAAVAAAAATPPKRKTPPAREGEAPPAAAAVGNEGEEHVESVRGLLDGAAPKVVAEMLLVNACFEIAFAQANPNRPESASYTRYEAYKKAKCGADVIALGGSKSDVLHNYKKGFLRVVKCPAMIGYDLDRDAVSSEREEEGEEDAPPEPTMLARRTARRAQKRELFVAESATVDNKRAKRVACE</sequence>
<gene>
    <name evidence="2" type="ORF">PECAL_1P15590</name>
</gene>
<keyword evidence="3" id="KW-1185">Reference proteome</keyword>
<feature type="compositionally biased region" description="Low complexity" evidence="1">
    <location>
        <begin position="137"/>
        <end position="146"/>
    </location>
</feature>
<evidence type="ECO:0000313" key="3">
    <source>
        <dbReference type="Proteomes" id="UP000789595"/>
    </source>
</evidence>
<dbReference type="Proteomes" id="UP000789595">
    <property type="component" value="Unassembled WGS sequence"/>
</dbReference>
<feature type="compositionally biased region" description="Acidic residues" evidence="1">
    <location>
        <begin position="250"/>
        <end position="259"/>
    </location>
</feature>
<comment type="caution">
    <text evidence="2">The sequence shown here is derived from an EMBL/GenBank/DDBJ whole genome shotgun (WGS) entry which is preliminary data.</text>
</comment>
<dbReference type="OrthoDB" id="449507at2759"/>
<accession>A0A8J2S5C2</accession>
<reference evidence="2" key="1">
    <citation type="submission" date="2021-11" db="EMBL/GenBank/DDBJ databases">
        <authorList>
            <consortium name="Genoscope - CEA"/>
            <person name="William W."/>
        </authorList>
    </citation>
    <scope>NUCLEOTIDE SEQUENCE</scope>
</reference>
<evidence type="ECO:0000256" key="1">
    <source>
        <dbReference type="SAM" id="MobiDB-lite"/>
    </source>
</evidence>
<protein>
    <submittedName>
        <fullName evidence="2">Uncharacterized protein</fullName>
    </submittedName>
</protein>
<feature type="region of interest" description="Disordered" evidence="1">
    <location>
        <begin position="246"/>
        <end position="266"/>
    </location>
</feature>
<dbReference type="AlphaFoldDB" id="A0A8J2S5C2"/>
<organism evidence="2 3">
    <name type="scientific">Pelagomonas calceolata</name>
    <dbReference type="NCBI Taxonomy" id="35677"/>
    <lineage>
        <taxon>Eukaryota</taxon>
        <taxon>Sar</taxon>
        <taxon>Stramenopiles</taxon>
        <taxon>Ochrophyta</taxon>
        <taxon>Pelagophyceae</taxon>
        <taxon>Pelagomonadales</taxon>
        <taxon>Pelagomonadaceae</taxon>
        <taxon>Pelagomonas</taxon>
    </lineage>
</organism>
<proteinExistence type="predicted"/>